<keyword evidence="4" id="KW-0676">Redox-active center</keyword>
<sequence>MKQTLTLAGMLLPLSMLAQDIPFQIKGQIQAPEEASRVYLYYRKDAKNVTDSSDLTGGAFQFSGAVGNAQRGTLVIRPIPVPGKAIAMKQEMLNFYLEKGNITVKSAAGLGEAKVSGGQYNTDFNKYLAATKDAKGKYEVVNKEWSSASEETRKSEAFQKSLNEKYDAIRKEEKAAQLAFVKANGKSPIAIDALQQYAGSLPDNVGEIEGLFKSLAPAVQSSASGEAFAKSIDGWKKTAIGAQAPEFTQNDPEGKPVKLADFRGKFTLIDFWASWCGPCRAENPHVVKAYEKYKDKNFTVLGVSLDQPNAKDKWLKAIADDNLTWTQVSDLKFWDNEVARLYGIRGIPQNFLVDPQGKIIAKNLRGEALEKKLAEVLN</sequence>
<dbReference type="InterPro" id="IPR050553">
    <property type="entry name" value="Thioredoxin_ResA/DsbE_sf"/>
</dbReference>
<reference evidence="8" key="1">
    <citation type="submission" date="2024-03" db="EMBL/GenBank/DDBJ databases">
        <title>Chitinophaga horti sp. nov., isolated from garden soil.</title>
        <authorList>
            <person name="Lee D.S."/>
            <person name="Han D.M."/>
            <person name="Baek J.H."/>
            <person name="Choi D.G."/>
            <person name="Jeon J.H."/>
            <person name="Jeon C.O."/>
        </authorList>
    </citation>
    <scope>NUCLEOTIDE SEQUENCE [LARGE SCALE GENOMIC DNA]</scope>
    <source>
        <strain evidence="8">GPA1</strain>
    </source>
</reference>
<gene>
    <name evidence="7" type="ORF">WJU16_21205</name>
</gene>
<proteinExistence type="predicted"/>
<keyword evidence="5" id="KW-0732">Signal</keyword>
<feature type="signal peptide" evidence="5">
    <location>
        <begin position="1"/>
        <end position="18"/>
    </location>
</feature>
<dbReference type="RefSeq" id="WP_341835403.1">
    <property type="nucleotide sequence ID" value="NZ_CP149822.1"/>
</dbReference>
<dbReference type="Proteomes" id="UP001485459">
    <property type="component" value="Chromosome"/>
</dbReference>
<keyword evidence="3" id="KW-1015">Disulfide bond</keyword>
<dbReference type="Pfam" id="PF00578">
    <property type="entry name" value="AhpC-TSA"/>
    <property type="match status" value="1"/>
</dbReference>
<dbReference type="EMBL" id="CP149822">
    <property type="protein sequence ID" value="WZN40486.1"/>
    <property type="molecule type" value="Genomic_DNA"/>
</dbReference>
<feature type="domain" description="Thioredoxin" evidence="6">
    <location>
        <begin position="238"/>
        <end position="378"/>
    </location>
</feature>
<evidence type="ECO:0000256" key="4">
    <source>
        <dbReference type="ARBA" id="ARBA00023284"/>
    </source>
</evidence>
<dbReference type="SUPFAM" id="SSF52833">
    <property type="entry name" value="Thioredoxin-like"/>
    <property type="match status" value="1"/>
</dbReference>
<dbReference type="InterPro" id="IPR000866">
    <property type="entry name" value="AhpC/TSA"/>
</dbReference>
<evidence type="ECO:0000256" key="1">
    <source>
        <dbReference type="ARBA" id="ARBA00004196"/>
    </source>
</evidence>
<dbReference type="CDD" id="cd02966">
    <property type="entry name" value="TlpA_like_family"/>
    <property type="match status" value="1"/>
</dbReference>
<name>A0ABZ2YL70_9BACT</name>
<comment type="subcellular location">
    <subcellularLocation>
        <location evidence="1">Cell envelope</location>
    </subcellularLocation>
</comment>
<dbReference type="Gene3D" id="3.40.30.10">
    <property type="entry name" value="Glutaredoxin"/>
    <property type="match status" value="1"/>
</dbReference>
<dbReference type="PROSITE" id="PS00194">
    <property type="entry name" value="THIOREDOXIN_1"/>
    <property type="match status" value="1"/>
</dbReference>
<dbReference type="PROSITE" id="PS51352">
    <property type="entry name" value="THIOREDOXIN_2"/>
    <property type="match status" value="1"/>
</dbReference>
<dbReference type="InterPro" id="IPR036249">
    <property type="entry name" value="Thioredoxin-like_sf"/>
</dbReference>
<evidence type="ECO:0000256" key="2">
    <source>
        <dbReference type="ARBA" id="ARBA00022748"/>
    </source>
</evidence>
<evidence type="ECO:0000313" key="8">
    <source>
        <dbReference type="Proteomes" id="UP001485459"/>
    </source>
</evidence>
<dbReference type="PANTHER" id="PTHR42852">
    <property type="entry name" value="THIOL:DISULFIDE INTERCHANGE PROTEIN DSBE"/>
    <property type="match status" value="1"/>
</dbReference>
<evidence type="ECO:0000313" key="7">
    <source>
        <dbReference type="EMBL" id="WZN40486.1"/>
    </source>
</evidence>
<evidence type="ECO:0000256" key="3">
    <source>
        <dbReference type="ARBA" id="ARBA00023157"/>
    </source>
</evidence>
<evidence type="ECO:0000259" key="6">
    <source>
        <dbReference type="PROSITE" id="PS51352"/>
    </source>
</evidence>
<accession>A0ABZ2YL70</accession>
<keyword evidence="2" id="KW-0201">Cytochrome c-type biogenesis</keyword>
<dbReference type="PANTHER" id="PTHR42852:SF6">
    <property type="entry name" value="THIOL:DISULFIDE INTERCHANGE PROTEIN DSBE"/>
    <property type="match status" value="1"/>
</dbReference>
<feature type="chain" id="PRO_5047353725" evidence="5">
    <location>
        <begin position="19"/>
        <end position="378"/>
    </location>
</feature>
<dbReference type="InterPro" id="IPR017937">
    <property type="entry name" value="Thioredoxin_CS"/>
</dbReference>
<dbReference type="InterPro" id="IPR025380">
    <property type="entry name" value="DUF4369"/>
</dbReference>
<evidence type="ECO:0000256" key="5">
    <source>
        <dbReference type="SAM" id="SignalP"/>
    </source>
</evidence>
<dbReference type="Pfam" id="PF14289">
    <property type="entry name" value="DUF4369"/>
    <property type="match status" value="1"/>
</dbReference>
<organism evidence="7 8">
    <name type="scientific">Chitinophaga pollutisoli</name>
    <dbReference type="NCBI Taxonomy" id="3133966"/>
    <lineage>
        <taxon>Bacteria</taxon>
        <taxon>Pseudomonadati</taxon>
        <taxon>Bacteroidota</taxon>
        <taxon>Chitinophagia</taxon>
        <taxon>Chitinophagales</taxon>
        <taxon>Chitinophagaceae</taxon>
        <taxon>Chitinophaga</taxon>
    </lineage>
</organism>
<dbReference type="InterPro" id="IPR013766">
    <property type="entry name" value="Thioredoxin_domain"/>
</dbReference>
<keyword evidence="8" id="KW-1185">Reference proteome</keyword>
<protein>
    <submittedName>
        <fullName evidence="7">TlpA disulfide reductase family protein</fullName>
    </submittedName>
</protein>